<dbReference type="InParanoid" id="E9G7W0"/>
<evidence type="ECO:0000313" key="1">
    <source>
        <dbReference type="EMBL" id="EFX84551.1"/>
    </source>
</evidence>
<reference evidence="1 2" key="1">
    <citation type="journal article" date="2011" name="Science">
        <title>The ecoresponsive genome of Daphnia pulex.</title>
        <authorList>
            <person name="Colbourne J.K."/>
            <person name="Pfrender M.E."/>
            <person name="Gilbert D."/>
            <person name="Thomas W.K."/>
            <person name="Tucker A."/>
            <person name="Oakley T.H."/>
            <person name="Tokishita S."/>
            <person name="Aerts A."/>
            <person name="Arnold G.J."/>
            <person name="Basu M.K."/>
            <person name="Bauer D.J."/>
            <person name="Caceres C.E."/>
            <person name="Carmel L."/>
            <person name="Casola C."/>
            <person name="Choi J.H."/>
            <person name="Detter J.C."/>
            <person name="Dong Q."/>
            <person name="Dusheyko S."/>
            <person name="Eads B.D."/>
            <person name="Frohlich T."/>
            <person name="Geiler-Samerotte K.A."/>
            <person name="Gerlach D."/>
            <person name="Hatcher P."/>
            <person name="Jogdeo S."/>
            <person name="Krijgsveld J."/>
            <person name="Kriventseva E.V."/>
            <person name="Kultz D."/>
            <person name="Laforsch C."/>
            <person name="Lindquist E."/>
            <person name="Lopez J."/>
            <person name="Manak J.R."/>
            <person name="Muller J."/>
            <person name="Pangilinan J."/>
            <person name="Patwardhan R.P."/>
            <person name="Pitluck S."/>
            <person name="Pritham E.J."/>
            <person name="Rechtsteiner A."/>
            <person name="Rho M."/>
            <person name="Rogozin I.B."/>
            <person name="Sakarya O."/>
            <person name="Salamov A."/>
            <person name="Schaack S."/>
            <person name="Shapiro H."/>
            <person name="Shiga Y."/>
            <person name="Skalitzky C."/>
            <person name="Smith Z."/>
            <person name="Souvorov A."/>
            <person name="Sung W."/>
            <person name="Tang Z."/>
            <person name="Tsuchiya D."/>
            <person name="Tu H."/>
            <person name="Vos H."/>
            <person name="Wang M."/>
            <person name="Wolf Y.I."/>
            <person name="Yamagata H."/>
            <person name="Yamada T."/>
            <person name="Ye Y."/>
            <person name="Shaw J.R."/>
            <person name="Andrews J."/>
            <person name="Crease T.J."/>
            <person name="Tang H."/>
            <person name="Lucas S.M."/>
            <person name="Robertson H.M."/>
            <person name="Bork P."/>
            <person name="Koonin E.V."/>
            <person name="Zdobnov E.M."/>
            <person name="Grigoriev I.V."/>
            <person name="Lynch M."/>
            <person name="Boore J.L."/>
        </authorList>
    </citation>
    <scope>NUCLEOTIDE SEQUENCE [LARGE SCALE GENOMIC DNA]</scope>
</reference>
<dbReference type="AlphaFoldDB" id="E9G7W0"/>
<keyword evidence="2" id="KW-1185">Reference proteome</keyword>
<evidence type="ECO:0000313" key="2">
    <source>
        <dbReference type="Proteomes" id="UP000000305"/>
    </source>
</evidence>
<dbReference type="Proteomes" id="UP000000305">
    <property type="component" value="Unassembled WGS sequence"/>
</dbReference>
<protein>
    <submittedName>
        <fullName evidence="1">Uncharacterized protein</fullName>
    </submittedName>
</protein>
<dbReference type="EMBL" id="GL732534">
    <property type="protein sequence ID" value="EFX84551.1"/>
    <property type="molecule type" value="Genomic_DNA"/>
</dbReference>
<proteinExistence type="predicted"/>
<dbReference type="KEGG" id="dpx:DAPPUDRAFT_314900"/>
<organism evidence="1 2">
    <name type="scientific">Daphnia pulex</name>
    <name type="common">Water flea</name>
    <dbReference type="NCBI Taxonomy" id="6669"/>
    <lineage>
        <taxon>Eukaryota</taxon>
        <taxon>Metazoa</taxon>
        <taxon>Ecdysozoa</taxon>
        <taxon>Arthropoda</taxon>
        <taxon>Crustacea</taxon>
        <taxon>Branchiopoda</taxon>
        <taxon>Diplostraca</taxon>
        <taxon>Cladocera</taxon>
        <taxon>Anomopoda</taxon>
        <taxon>Daphniidae</taxon>
        <taxon>Daphnia</taxon>
    </lineage>
</organism>
<dbReference type="HOGENOM" id="CLU_3052424_0_0_1"/>
<name>E9G7W0_DAPPU</name>
<sequence length="54" mass="6028">MTNIKTINQNVAVIINLSITGLFSVVMTDIKNTNNFSNKEGIGLFLRYMVLIIP</sequence>
<gene>
    <name evidence="1" type="ORF">DAPPUDRAFT_314900</name>
</gene>
<accession>E9G7W0</accession>